<reference evidence="1" key="1">
    <citation type="submission" date="2022-10" db="EMBL/GenBank/DDBJ databases">
        <title>Human gut microbiome strain richness.</title>
        <authorList>
            <person name="Chen-Liaw A."/>
        </authorList>
    </citation>
    <scope>NUCLEOTIDE SEQUENCE</scope>
    <source>
        <strain evidence="1">BSD2780120875st1_E1_BSD2780120875_150330</strain>
    </source>
</reference>
<evidence type="ECO:0000313" key="1">
    <source>
        <dbReference type="EMBL" id="MDC2743987.1"/>
    </source>
</evidence>
<name>A0AAW6HMI0_BACOV</name>
<comment type="caution">
    <text evidence="1">The sequence shown here is derived from an EMBL/GenBank/DDBJ whole genome shotgun (WGS) entry which is preliminary data.</text>
</comment>
<proteinExistence type="predicted"/>
<gene>
    <name evidence="1" type="ORF">PO382_17360</name>
</gene>
<sequence>MAHFRNINDVRILSDINLYSMLEKKLEWDKAGEKAKMTVNGCSIFVFVSIEDKLESYLGCDITFNISISYENIQIATEFAKRIRGVHLSKIRNYQ</sequence>
<organism evidence="1 2">
    <name type="scientific">Bacteroides ovatus</name>
    <dbReference type="NCBI Taxonomy" id="28116"/>
    <lineage>
        <taxon>Bacteria</taxon>
        <taxon>Pseudomonadati</taxon>
        <taxon>Bacteroidota</taxon>
        <taxon>Bacteroidia</taxon>
        <taxon>Bacteroidales</taxon>
        <taxon>Bacteroidaceae</taxon>
        <taxon>Bacteroides</taxon>
    </lineage>
</organism>
<accession>A0AAW6HMI0</accession>
<dbReference type="Proteomes" id="UP001219389">
    <property type="component" value="Unassembled WGS sequence"/>
</dbReference>
<dbReference type="EMBL" id="JAQNZF010000025">
    <property type="protein sequence ID" value="MDC2743987.1"/>
    <property type="molecule type" value="Genomic_DNA"/>
</dbReference>
<protein>
    <submittedName>
        <fullName evidence="1">Uncharacterized protein</fullName>
    </submittedName>
</protein>
<dbReference type="AlphaFoldDB" id="A0AAW6HMI0"/>
<dbReference type="RefSeq" id="WP_138343667.1">
    <property type="nucleotide sequence ID" value="NZ_JADMTR010000094.1"/>
</dbReference>
<evidence type="ECO:0000313" key="2">
    <source>
        <dbReference type="Proteomes" id="UP001219389"/>
    </source>
</evidence>